<organism evidence="2 3">
    <name type="scientific">Murinocardiopsis flavida</name>
    <dbReference type="NCBI Taxonomy" id="645275"/>
    <lineage>
        <taxon>Bacteria</taxon>
        <taxon>Bacillati</taxon>
        <taxon>Actinomycetota</taxon>
        <taxon>Actinomycetes</taxon>
        <taxon>Streptosporangiales</taxon>
        <taxon>Nocardiopsidaceae</taxon>
        <taxon>Murinocardiopsis</taxon>
    </lineage>
</organism>
<evidence type="ECO:0000313" key="3">
    <source>
        <dbReference type="Proteomes" id="UP000240542"/>
    </source>
</evidence>
<evidence type="ECO:0000256" key="1">
    <source>
        <dbReference type="SAM" id="Phobius"/>
    </source>
</evidence>
<gene>
    <name evidence="2" type="ORF">CLV63_11812</name>
</gene>
<dbReference type="OrthoDB" id="3430259at2"/>
<dbReference type="Proteomes" id="UP000240542">
    <property type="component" value="Unassembled WGS sequence"/>
</dbReference>
<name>A0A2P8D4W4_9ACTN</name>
<feature type="transmembrane region" description="Helical" evidence="1">
    <location>
        <begin position="108"/>
        <end position="127"/>
    </location>
</feature>
<dbReference type="RefSeq" id="WP_106585273.1">
    <property type="nucleotide sequence ID" value="NZ_PYGA01000018.1"/>
</dbReference>
<keyword evidence="3" id="KW-1185">Reference proteome</keyword>
<reference evidence="2 3" key="1">
    <citation type="submission" date="2018-03" db="EMBL/GenBank/DDBJ databases">
        <title>Genomic Encyclopedia of Archaeal and Bacterial Type Strains, Phase II (KMG-II): from individual species to whole genera.</title>
        <authorList>
            <person name="Goeker M."/>
        </authorList>
    </citation>
    <scope>NUCLEOTIDE SEQUENCE [LARGE SCALE GENOMIC DNA]</scope>
    <source>
        <strain evidence="2 3">DSM 45312</strain>
    </source>
</reference>
<evidence type="ECO:0000313" key="2">
    <source>
        <dbReference type="EMBL" id="PSK92255.1"/>
    </source>
</evidence>
<proteinExistence type="predicted"/>
<comment type="caution">
    <text evidence="2">The sequence shown here is derived from an EMBL/GenBank/DDBJ whole genome shotgun (WGS) entry which is preliminary data.</text>
</comment>
<dbReference type="Pfam" id="PF12277">
    <property type="entry name" value="DUF3618"/>
    <property type="match status" value="1"/>
</dbReference>
<dbReference type="EMBL" id="PYGA01000018">
    <property type="protein sequence ID" value="PSK92255.1"/>
    <property type="molecule type" value="Genomic_DNA"/>
</dbReference>
<sequence>MEERDPAGERRDPANVQAEIERTQQRLAWSIDELVDRTSPKNVARRGWHRVLDAGDQLVGEARALVTGSTAVRLDSHVIEPPEGSVRLRGDEEVVSTYSTRGPIPPEAVLVGVGVGLVVTVGLVIAWRKRAKRR</sequence>
<keyword evidence="1" id="KW-1133">Transmembrane helix</keyword>
<protein>
    <submittedName>
        <fullName evidence="2">Uncharacterized protein DUF3618</fullName>
    </submittedName>
</protein>
<keyword evidence="1" id="KW-0472">Membrane</keyword>
<dbReference type="AlphaFoldDB" id="A0A2P8D4W4"/>
<accession>A0A2P8D4W4</accession>
<dbReference type="InterPro" id="IPR022062">
    <property type="entry name" value="DUF3618"/>
</dbReference>
<keyword evidence="1" id="KW-0812">Transmembrane</keyword>